<proteinExistence type="predicted"/>
<evidence type="ECO:0000256" key="1">
    <source>
        <dbReference type="ARBA" id="ARBA00022553"/>
    </source>
</evidence>
<evidence type="ECO:0000313" key="5">
    <source>
        <dbReference type="EMBL" id="OAI20127.1"/>
    </source>
</evidence>
<dbReference type="Proteomes" id="UP000078476">
    <property type="component" value="Unassembled WGS sequence"/>
</dbReference>
<dbReference type="InterPro" id="IPR001789">
    <property type="entry name" value="Sig_transdc_resp-reg_receiver"/>
</dbReference>
<dbReference type="PANTHER" id="PTHR45339">
    <property type="entry name" value="HYBRID SIGNAL TRANSDUCTION HISTIDINE KINASE J"/>
    <property type="match status" value="1"/>
</dbReference>
<keyword evidence="6" id="KW-1185">Reference proteome</keyword>
<dbReference type="GO" id="GO:0000160">
    <property type="term" value="P:phosphorelay signal transduction system"/>
    <property type="evidence" value="ECO:0007669"/>
    <property type="project" value="UniProtKB-KW"/>
</dbReference>
<evidence type="ECO:0000259" key="4">
    <source>
        <dbReference type="PROSITE" id="PS50110"/>
    </source>
</evidence>
<evidence type="ECO:0000256" key="2">
    <source>
        <dbReference type="ARBA" id="ARBA00023012"/>
    </source>
</evidence>
<dbReference type="Pfam" id="PF00072">
    <property type="entry name" value="Response_reg"/>
    <property type="match status" value="1"/>
</dbReference>
<dbReference type="SMART" id="SM00448">
    <property type="entry name" value="REC"/>
    <property type="match status" value="1"/>
</dbReference>
<dbReference type="AlphaFoldDB" id="A0A177NPY2"/>
<gene>
    <name evidence="5" type="ORF">A1359_03680</name>
</gene>
<keyword evidence="2" id="KW-0902">Two-component regulatory system</keyword>
<sequence length="112" mass="12106">MKLVSMLLVKAGYRVLQADNAIDAIALAQCHQPNLILMDIQLPGMDGLTATRLLKTDQATRHIRIVALTAFAMKGDEEKIMAAGCDGYIAKPIAYKNFLTEVAQYLAAGTSP</sequence>
<dbReference type="PANTHER" id="PTHR45339:SF1">
    <property type="entry name" value="HYBRID SIGNAL TRANSDUCTION HISTIDINE KINASE J"/>
    <property type="match status" value="1"/>
</dbReference>
<keyword evidence="1 3" id="KW-0597">Phosphoprotein</keyword>
<protein>
    <submittedName>
        <fullName evidence="5">Response regulator receiver protein</fullName>
    </submittedName>
</protein>
<dbReference type="PROSITE" id="PS50110">
    <property type="entry name" value="RESPONSE_REGULATORY"/>
    <property type="match status" value="1"/>
</dbReference>
<dbReference type="EMBL" id="LUUI01000055">
    <property type="protein sequence ID" value="OAI20127.1"/>
    <property type="molecule type" value="Genomic_DNA"/>
</dbReference>
<name>A0A177NPY2_9GAMM</name>
<dbReference type="Gene3D" id="3.40.50.2300">
    <property type="match status" value="1"/>
</dbReference>
<dbReference type="InterPro" id="IPR011006">
    <property type="entry name" value="CheY-like_superfamily"/>
</dbReference>
<accession>A0A177NPY2</accession>
<feature type="domain" description="Response regulatory" evidence="4">
    <location>
        <begin position="1"/>
        <end position="106"/>
    </location>
</feature>
<feature type="modified residue" description="4-aspartylphosphate" evidence="3">
    <location>
        <position position="39"/>
    </location>
</feature>
<comment type="caution">
    <text evidence="5">The sequence shown here is derived from an EMBL/GenBank/DDBJ whole genome shotgun (WGS) entry which is preliminary data.</text>
</comment>
<dbReference type="STRING" id="980561.A1359_03680"/>
<organism evidence="5 6">
    <name type="scientific">Methylomonas lenta</name>
    <dbReference type="NCBI Taxonomy" id="980561"/>
    <lineage>
        <taxon>Bacteria</taxon>
        <taxon>Pseudomonadati</taxon>
        <taxon>Pseudomonadota</taxon>
        <taxon>Gammaproteobacteria</taxon>
        <taxon>Methylococcales</taxon>
        <taxon>Methylococcaceae</taxon>
        <taxon>Methylomonas</taxon>
    </lineage>
</organism>
<evidence type="ECO:0000313" key="6">
    <source>
        <dbReference type="Proteomes" id="UP000078476"/>
    </source>
</evidence>
<dbReference type="SUPFAM" id="SSF52172">
    <property type="entry name" value="CheY-like"/>
    <property type="match status" value="1"/>
</dbReference>
<reference evidence="5 6" key="1">
    <citation type="submission" date="2016-03" db="EMBL/GenBank/DDBJ databases">
        <authorList>
            <person name="Ploux O."/>
        </authorList>
    </citation>
    <scope>NUCLEOTIDE SEQUENCE [LARGE SCALE GENOMIC DNA]</scope>
    <source>
        <strain evidence="5 6">R-45370</strain>
    </source>
</reference>
<evidence type="ECO:0000256" key="3">
    <source>
        <dbReference type="PROSITE-ProRule" id="PRU00169"/>
    </source>
</evidence>